<comment type="subcellular location">
    <subcellularLocation>
        <location evidence="1 8">Nucleus</location>
    </subcellularLocation>
</comment>
<evidence type="ECO:0000256" key="8">
    <source>
        <dbReference type="RuleBase" id="RU364143"/>
    </source>
</evidence>
<name>A0A0W4ZEB7_PNEC8</name>
<sequence length="225" mass="26112">MPEWITAYGRLCTDNVLDYFSQSPFYDRHSNNEVLKMQTQFNTLGDLHGHLKKMRGIEFVISTEKEPDIWVIYKQHRSSEHNASVLAVYFVANESIYMAPSIHSVISSRMLNIILSLRQALASVHNLHHFSSITEYSYSTPEEIPSKDLPIHNIKANQHVRKALNDAIREKFYDMAQNKDITKQEPQENTLEDHFKPKFDPTSTNIKKKKKTKKSETPTSPQIQH</sequence>
<feature type="compositionally biased region" description="Basic and acidic residues" evidence="9">
    <location>
        <begin position="180"/>
        <end position="199"/>
    </location>
</feature>
<evidence type="ECO:0000256" key="9">
    <source>
        <dbReference type="SAM" id="MobiDB-lite"/>
    </source>
</evidence>
<dbReference type="Proteomes" id="UP000054454">
    <property type="component" value="Unassembled WGS sequence"/>
</dbReference>
<evidence type="ECO:0000256" key="3">
    <source>
        <dbReference type="ARBA" id="ARBA00020634"/>
    </source>
</evidence>
<evidence type="ECO:0000256" key="5">
    <source>
        <dbReference type="ARBA" id="ARBA00023163"/>
    </source>
</evidence>
<dbReference type="GO" id="GO:0006357">
    <property type="term" value="P:regulation of transcription by RNA polymerase II"/>
    <property type="evidence" value="ECO:0007669"/>
    <property type="project" value="InterPro"/>
</dbReference>
<evidence type="ECO:0000256" key="7">
    <source>
        <dbReference type="ARBA" id="ARBA00031259"/>
    </source>
</evidence>
<dbReference type="GO" id="GO:0003713">
    <property type="term" value="F:transcription coactivator activity"/>
    <property type="evidence" value="ECO:0007669"/>
    <property type="project" value="EnsemblFungi"/>
</dbReference>
<comment type="subunit">
    <text evidence="8">Component of the Mediator complex.</text>
</comment>
<dbReference type="GO" id="GO:0016592">
    <property type="term" value="C:mediator complex"/>
    <property type="evidence" value="ECO:0007669"/>
    <property type="project" value="EnsemblFungi"/>
</dbReference>
<dbReference type="InterPro" id="IPR007018">
    <property type="entry name" value="Mediator_Med6"/>
</dbReference>
<accession>A0A0W4ZEB7</accession>
<proteinExistence type="inferred from homology"/>
<dbReference type="GeneID" id="28937444"/>
<keyword evidence="11" id="KW-1185">Reference proteome</keyword>
<feature type="region of interest" description="Disordered" evidence="9">
    <location>
        <begin position="179"/>
        <end position="225"/>
    </location>
</feature>
<comment type="similarity">
    <text evidence="2 8">Belongs to the Mediator complex subunit 6 family.</text>
</comment>
<protein>
    <recommendedName>
        <fullName evidence="3 8">Mediator of RNA polymerase II transcription subunit 6</fullName>
    </recommendedName>
    <alternativeName>
        <fullName evidence="7 8">Mediator complex subunit 6</fullName>
    </alternativeName>
</protein>
<keyword evidence="6 8" id="KW-0539">Nucleus</keyword>
<gene>
    <name evidence="8" type="primary">MED6</name>
    <name evidence="10" type="ORF">T552_02711</name>
</gene>
<evidence type="ECO:0000256" key="4">
    <source>
        <dbReference type="ARBA" id="ARBA00023015"/>
    </source>
</evidence>
<dbReference type="AlphaFoldDB" id="A0A0W4ZEB7"/>
<keyword evidence="4 8" id="KW-0805">Transcription regulation</keyword>
<keyword evidence="8" id="KW-0010">Activator</keyword>
<evidence type="ECO:0000256" key="6">
    <source>
        <dbReference type="ARBA" id="ARBA00023242"/>
    </source>
</evidence>
<dbReference type="OrthoDB" id="344220at2759"/>
<organism evidence="10 11">
    <name type="scientific">Pneumocystis carinii (strain B80)</name>
    <name type="common">Rat pneumocystis pneumonia agent</name>
    <name type="synonym">Pneumocystis carinii f. sp. carinii</name>
    <dbReference type="NCBI Taxonomy" id="1408658"/>
    <lineage>
        <taxon>Eukaryota</taxon>
        <taxon>Fungi</taxon>
        <taxon>Dikarya</taxon>
        <taxon>Ascomycota</taxon>
        <taxon>Taphrinomycotina</taxon>
        <taxon>Pneumocystomycetes</taxon>
        <taxon>Pneumocystaceae</taxon>
        <taxon>Pneumocystis</taxon>
    </lineage>
</organism>
<dbReference type="Pfam" id="PF04934">
    <property type="entry name" value="Med6"/>
    <property type="match status" value="1"/>
</dbReference>
<dbReference type="VEuPathDB" id="FungiDB:T552_02711"/>
<evidence type="ECO:0000313" key="11">
    <source>
        <dbReference type="Proteomes" id="UP000054454"/>
    </source>
</evidence>
<evidence type="ECO:0000313" key="10">
    <source>
        <dbReference type="EMBL" id="KTW26705.1"/>
    </source>
</evidence>
<dbReference type="PANTHER" id="PTHR13104">
    <property type="entry name" value="MED-6-RELATED"/>
    <property type="match status" value="1"/>
</dbReference>
<reference evidence="11" key="1">
    <citation type="journal article" date="2016" name="Nat. Commun.">
        <title>Genome analysis of three Pneumocystis species reveals adaptation mechanisms to life exclusively in mammalian hosts.</title>
        <authorList>
            <person name="Ma L."/>
            <person name="Chen Z."/>
            <person name="Huang D.W."/>
            <person name="Kutty G."/>
            <person name="Ishihara M."/>
            <person name="Wang H."/>
            <person name="Abouelleil A."/>
            <person name="Bishop L."/>
            <person name="Davey E."/>
            <person name="Deng R."/>
            <person name="Deng X."/>
            <person name="Fan L."/>
            <person name="Fantoni G."/>
            <person name="Fitzgerald M."/>
            <person name="Gogineni E."/>
            <person name="Goldberg J.M."/>
            <person name="Handley G."/>
            <person name="Hu X."/>
            <person name="Huber C."/>
            <person name="Jiao X."/>
            <person name="Jones K."/>
            <person name="Levin J.Z."/>
            <person name="Liu Y."/>
            <person name="Macdonald P."/>
            <person name="Melnikov A."/>
            <person name="Raley C."/>
            <person name="Sassi M."/>
            <person name="Sherman B.T."/>
            <person name="Song X."/>
            <person name="Sykes S."/>
            <person name="Tran B."/>
            <person name="Walsh L."/>
            <person name="Xia Y."/>
            <person name="Yang J."/>
            <person name="Young S."/>
            <person name="Zeng Q."/>
            <person name="Zheng X."/>
            <person name="Stephens R."/>
            <person name="Nusbaum C."/>
            <person name="Birren B.W."/>
            <person name="Azadi P."/>
            <person name="Lempicki R.A."/>
            <person name="Cuomo C.A."/>
            <person name="Kovacs J.A."/>
        </authorList>
    </citation>
    <scope>NUCLEOTIDE SEQUENCE [LARGE SCALE GENOMIC DNA]</scope>
    <source>
        <strain evidence="11">B80</strain>
    </source>
</reference>
<dbReference type="RefSeq" id="XP_018225040.1">
    <property type="nucleotide sequence ID" value="XM_018371241.1"/>
</dbReference>
<evidence type="ECO:0000256" key="2">
    <source>
        <dbReference type="ARBA" id="ARBA00007526"/>
    </source>
</evidence>
<dbReference type="EMBL" id="LFVZ01000012">
    <property type="protein sequence ID" value="KTW26705.1"/>
    <property type="molecule type" value="Genomic_DNA"/>
</dbReference>
<keyword evidence="5 8" id="KW-0804">Transcription</keyword>
<comment type="caution">
    <text evidence="10">The sequence shown here is derived from an EMBL/GenBank/DDBJ whole genome shotgun (WGS) entry which is preliminary data.</text>
</comment>
<evidence type="ECO:0000256" key="1">
    <source>
        <dbReference type="ARBA" id="ARBA00004123"/>
    </source>
</evidence>
<dbReference type="InterPro" id="IPR038566">
    <property type="entry name" value="Mediator_Med6_sf"/>
</dbReference>
<dbReference type="Gene3D" id="3.10.450.580">
    <property type="entry name" value="Mediator complex, subunit Med6"/>
    <property type="match status" value="1"/>
</dbReference>
<comment type="function">
    <text evidence="8">Component of the Mediator complex, a coactivator involved in the regulated transcription of nearly all RNA polymerase II-dependent genes. Mediator functions as a bridge to convey information from gene-specific regulatory proteins to the basal RNA polymerase II transcription machinery. Mediator is recruited to promoters by direct interactions with regulatory proteins and serves as a scaffold for the assembly of a functional preinitiation complex with RNA polymerase II and the general transcription factors.</text>
</comment>